<name>A0ABR4ART4_9LECA</name>
<dbReference type="EMBL" id="JBHFEH010000097">
    <property type="protein sequence ID" value="KAL2047537.1"/>
    <property type="molecule type" value="Genomic_DNA"/>
</dbReference>
<keyword evidence="2" id="KW-1185">Reference proteome</keyword>
<protein>
    <submittedName>
        <fullName evidence="1">Uncharacterized protein</fullName>
    </submittedName>
</protein>
<gene>
    <name evidence="1" type="ORF">ABVK25_011395</name>
</gene>
<organism evidence="1 2">
    <name type="scientific">Lepraria finkii</name>
    <dbReference type="NCBI Taxonomy" id="1340010"/>
    <lineage>
        <taxon>Eukaryota</taxon>
        <taxon>Fungi</taxon>
        <taxon>Dikarya</taxon>
        <taxon>Ascomycota</taxon>
        <taxon>Pezizomycotina</taxon>
        <taxon>Lecanoromycetes</taxon>
        <taxon>OSLEUM clade</taxon>
        <taxon>Lecanoromycetidae</taxon>
        <taxon>Lecanorales</taxon>
        <taxon>Lecanorineae</taxon>
        <taxon>Stereocaulaceae</taxon>
        <taxon>Lepraria</taxon>
    </lineage>
</organism>
<accession>A0ABR4ART4</accession>
<sequence>MYNYTHLENWYDTNQIKIQQDGSTGLFIEWQVVSALEEWTTGSSQVFRIVGPSLAADQSPMSLIALELIGSAAQLQIPTVSFFCELPHKKLLEGRTAEVEALIALTYSLIRQPIELLPIQFTSTTHLSQQMLELLDRSLETWEVAMTALGELLDLSLSVLFCVIDNFQELGHKSTKRATPGGGSRGRHG</sequence>
<proteinExistence type="predicted"/>
<reference evidence="1 2" key="1">
    <citation type="submission" date="2024-09" db="EMBL/GenBank/DDBJ databases">
        <title>Rethinking Asexuality: The Enigmatic Case of Functional Sexual Genes in Lepraria (Stereocaulaceae).</title>
        <authorList>
            <person name="Doellman M."/>
            <person name="Sun Y."/>
            <person name="Barcenas-Pena A."/>
            <person name="Lumbsch H.T."/>
            <person name="Grewe F."/>
        </authorList>
    </citation>
    <scope>NUCLEOTIDE SEQUENCE [LARGE SCALE GENOMIC DNA]</scope>
    <source>
        <strain evidence="1 2">Grewe 0041</strain>
    </source>
</reference>
<comment type="caution">
    <text evidence="1">The sequence shown here is derived from an EMBL/GenBank/DDBJ whole genome shotgun (WGS) entry which is preliminary data.</text>
</comment>
<evidence type="ECO:0000313" key="1">
    <source>
        <dbReference type="EMBL" id="KAL2047537.1"/>
    </source>
</evidence>
<dbReference type="Proteomes" id="UP001590951">
    <property type="component" value="Unassembled WGS sequence"/>
</dbReference>
<evidence type="ECO:0000313" key="2">
    <source>
        <dbReference type="Proteomes" id="UP001590951"/>
    </source>
</evidence>